<dbReference type="PANTHER" id="PTHR33604">
    <property type="entry name" value="OSJNBA0004B13.7 PROTEIN"/>
    <property type="match status" value="1"/>
</dbReference>
<dbReference type="EMBL" id="JAODUO010000322">
    <property type="protein sequence ID" value="KAK2183145.1"/>
    <property type="molecule type" value="Genomic_DNA"/>
</dbReference>
<dbReference type="PANTHER" id="PTHR33604:SF3">
    <property type="entry name" value="OSJNBA0004B13.7 PROTEIN"/>
    <property type="match status" value="1"/>
</dbReference>
<proteinExistence type="predicted"/>
<name>A0AAD9NUR8_RIDPI</name>
<dbReference type="SUPFAM" id="SSF53448">
    <property type="entry name" value="Nucleotide-diphospho-sugar transferases"/>
    <property type="match status" value="1"/>
</dbReference>
<keyword evidence="1" id="KW-0812">Transmembrane</keyword>
<keyword evidence="3" id="KW-1185">Reference proteome</keyword>
<evidence type="ECO:0000313" key="3">
    <source>
        <dbReference type="Proteomes" id="UP001209878"/>
    </source>
</evidence>
<dbReference type="AlphaFoldDB" id="A0AAD9NUR8"/>
<comment type="caution">
    <text evidence="2">The sequence shown here is derived from an EMBL/GenBank/DDBJ whole genome shotgun (WGS) entry which is preliminary data.</text>
</comment>
<keyword evidence="1" id="KW-1133">Transmembrane helix</keyword>
<keyword evidence="1" id="KW-0472">Membrane</keyword>
<feature type="transmembrane region" description="Helical" evidence="1">
    <location>
        <begin position="7"/>
        <end position="26"/>
    </location>
</feature>
<reference evidence="2" key="1">
    <citation type="journal article" date="2023" name="Mol. Biol. Evol.">
        <title>Third-Generation Sequencing Reveals the Adaptive Role of the Epigenome in Three Deep-Sea Polychaetes.</title>
        <authorList>
            <person name="Perez M."/>
            <person name="Aroh O."/>
            <person name="Sun Y."/>
            <person name="Lan Y."/>
            <person name="Juniper S.K."/>
            <person name="Young C.R."/>
            <person name="Angers B."/>
            <person name="Qian P.Y."/>
        </authorList>
    </citation>
    <scope>NUCLEOTIDE SEQUENCE</scope>
    <source>
        <strain evidence="2">R07B-5</strain>
    </source>
</reference>
<dbReference type="InterPro" id="IPR029044">
    <property type="entry name" value="Nucleotide-diphossugar_trans"/>
</dbReference>
<evidence type="ECO:0000313" key="2">
    <source>
        <dbReference type="EMBL" id="KAK2183145.1"/>
    </source>
</evidence>
<gene>
    <name evidence="2" type="ORF">NP493_318g04035</name>
</gene>
<accession>A0AAD9NUR8</accession>
<organism evidence="2 3">
    <name type="scientific">Ridgeia piscesae</name>
    <name type="common">Tubeworm</name>
    <dbReference type="NCBI Taxonomy" id="27915"/>
    <lineage>
        <taxon>Eukaryota</taxon>
        <taxon>Metazoa</taxon>
        <taxon>Spiralia</taxon>
        <taxon>Lophotrochozoa</taxon>
        <taxon>Annelida</taxon>
        <taxon>Polychaeta</taxon>
        <taxon>Sedentaria</taxon>
        <taxon>Canalipalpata</taxon>
        <taxon>Sabellida</taxon>
        <taxon>Siboglinidae</taxon>
        <taxon>Ridgeia</taxon>
    </lineage>
</organism>
<dbReference type="Proteomes" id="UP001209878">
    <property type="component" value="Unassembled WGS sequence"/>
</dbReference>
<protein>
    <submittedName>
        <fullName evidence="2">Uncharacterized protein</fullName>
    </submittedName>
</protein>
<sequence>MRLSIRRALLMFVIFIITVNILIYLYNYRSADEESAPRLVKQDENRVAMAHLADDSEQQVSIPGVPYTYPEYVDFRIVLMTFKRAKALQTTLDALKDLELDGDSAALEIWIDRDEHDQVDSNTLKTAKAFKWKLGRTRVHVQPSHVGIYGQWIDTWRPTLDSEELVLLLEDDITPSRFMYRWLKSARDHFSAREDIMGYTLQSEGVNRAKGKGAVCGPTTHPVFLYRLLGSWGFAPKPSVWRQFQDWFHEKRLQPSFKPYVSDLLMTSWYKKFETKGTQDSMWTMWFIYYTNSKNLYCVYNNLPAFLKRSDVCMAVHRREAGLHFHGKPLENSHLLLKAWKKSYVTFSTPVSKVEFDGTITVEDKTK</sequence>
<evidence type="ECO:0000256" key="1">
    <source>
        <dbReference type="SAM" id="Phobius"/>
    </source>
</evidence>
<dbReference type="Gene3D" id="3.90.550.10">
    <property type="entry name" value="Spore Coat Polysaccharide Biosynthesis Protein SpsA, Chain A"/>
    <property type="match status" value="1"/>
</dbReference>